<evidence type="ECO:0000256" key="1">
    <source>
        <dbReference type="SAM" id="SignalP"/>
    </source>
</evidence>
<keyword evidence="1" id="KW-0732">Signal</keyword>
<accession>A0ABT4A9H3</accession>
<keyword evidence="3" id="KW-1185">Reference proteome</keyword>
<evidence type="ECO:0000313" key="3">
    <source>
        <dbReference type="Proteomes" id="UP001207654"/>
    </source>
</evidence>
<organism evidence="2 3">
    <name type="scientific">Archangium lansingense</name>
    <dbReference type="NCBI Taxonomy" id="2995310"/>
    <lineage>
        <taxon>Bacteria</taxon>
        <taxon>Pseudomonadati</taxon>
        <taxon>Myxococcota</taxon>
        <taxon>Myxococcia</taxon>
        <taxon>Myxococcales</taxon>
        <taxon>Cystobacterineae</taxon>
        <taxon>Archangiaceae</taxon>
        <taxon>Archangium</taxon>
    </lineage>
</organism>
<dbReference type="EMBL" id="JAPNKA010000001">
    <property type="protein sequence ID" value="MCY1078300.1"/>
    <property type="molecule type" value="Genomic_DNA"/>
</dbReference>
<protein>
    <submittedName>
        <fullName evidence="2">Uncharacterized protein</fullName>
    </submittedName>
</protein>
<dbReference type="Proteomes" id="UP001207654">
    <property type="component" value="Unassembled WGS sequence"/>
</dbReference>
<reference evidence="2 3" key="1">
    <citation type="submission" date="2022-11" db="EMBL/GenBank/DDBJ databases">
        <title>Minimal conservation of predation-associated metabolite biosynthetic gene clusters underscores biosynthetic potential of Myxococcota including descriptions for ten novel species: Archangium lansinium sp. nov., Myxococcus landrumus sp. nov., Nannocystis bai.</title>
        <authorList>
            <person name="Ahearne A."/>
            <person name="Stevens C."/>
            <person name="Phillips K."/>
        </authorList>
    </citation>
    <scope>NUCLEOTIDE SEQUENCE [LARGE SCALE GENOMIC DNA]</scope>
    <source>
        <strain evidence="2 3">MIWBW</strain>
    </source>
</reference>
<proteinExistence type="predicted"/>
<feature type="signal peptide" evidence="1">
    <location>
        <begin position="1"/>
        <end position="25"/>
    </location>
</feature>
<sequence length="101" mass="10322">MTKLLKMLSGAALFAVLSIAPGASAAPLPCEEVCSCAEACSILCSNGSTTSNCGKYGICVDKCRAAPQVTTNTQEADDASKQVCSEKQVEAAEQTAKSVKS</sequence>
<name>A0ABT4A9H3_9BACT</name>
<gene>
    <name evidence="2" type="ORF">OV287_27865</name>
</gene>
<feature type="chain" id="PRO_5045642856" evidence="1">
    <location>
        <begin position="26"/>
        <end position="101"/>
    </location>
</feature>
<dbReference type="RefSeq" id="WP_267537087.1">
    <property type="nucleotide sequence ID" value="NZ_JAPNKA010000001.1"/>
</dbReference>
<comment type="caution">
    <text evidence="2">The sequence shown here is derived from an EMBL/GenBank/DDBJ whole genome shotgun (WGS) entry which is preliminary data.</text>
</comment>
<evidence type="ECO:0000313" key="2">
    <source>
        <dbReference type="EMBL" id="MCY1078300.1"/>
    </source>
</evidence>